<evidence type="ECO:0000313" key="19">
    <source>
        <dbReference type="EMBL" id="QEG36828.1"/>
    </source>
</evidence>
<dbReference type="Gene3D" id="3.40.50.300">
    <property type="entry name" value="P-loop containing nucleotide triphosphate hydrolases"/>
    <property type="match status" value="3"/>
</dbReference>
<evidence type="ECO:0000259" key="18">
    <source>
        <dbReference type="PROSITE" id="PS51194"/>
    </source>
</evidence>
<evidence type="ECO:0000256" key="4">
    <source>
        <dbReference type="ARBA" id="ARBA00022741"/>
    </source>
</evidence>
<dbReference type="CDD" id="cd17916">
    <property type="entry name" value="DEXHc_UvrB"/>
    <property type="match status" value="1"/>
</dbReference>
<feature type="compositionally biased region" description="Basic and acidic residues" evidence="15">
    <location>
        <begin position="660"/>
        <end position="670"/>
    </location>
</feature>
<proteinExistence type="inferred from homology"/>
<dbReference type="PROSITE" id="PS50151">
    <property type="entry name" value="UVR"/>
    <property type="match status" value="1"/>
</dbReference>
<keyword evidence="3 13" id="KW-0963">Cytoplasm</keyword>
<feature type="region of interest" description="Disordered" evidence="15">
    <location>
        <begin position="653"/>
        <end position="691"/>
    </location>
</feature>
<evidence type="ECO:0000256" key="15">
    <source>
        <dbReference type="SAM" id="MobiDB-lite"/>
    </source>
</evidence>
<comment type="similarity">
    <text evidence="2 13 14">Belongs to the UvrB family.</text>
</comment>
<keyword evidence="20" id="KW-1185">Reference proteome</keyword>
<dbReference type="CDD" id="cd18790">
    <property type="entry name" value="SF2_C_UvrB"/>
    <property type="match status" value="1"/>
</dbReference>
<evidence type="ECO:0000256" key="9">
    <source>
        <dbReference type="ARBA" id="ARBA00023204"/>
    </source>
</evidence>
<dbReference type="GO" id="GO:0016887">
    <property type="term" value="F:ATP hydrolysis activity"/>
    <property type="evidence" value="ECO:0007669"/>
    <property type="project" value="InterPro"/>
</dbReference>
<gene>
    <name evidence="13 19" type="primary">uvrB</name>
    <name evidence="19" type="ORF">Pr1d_41640</name>
</gene>
<keyword evidence="5 13" id="KW-0227">DNA damage</keyword>
<dbReference type="PROSITE" id="PS51194">
    <property type="entry name" value="HELICASE_CTER"/>
    <property type="match status" value="1"/>
</dbReference>
<evidence type="ECO:0000256" key="11">
    <source>
        <dbReference type="ARBA" id="ARBA00026033"/>
    </source>
</evidence>
<dbReference type="GO" id="GO:0009432">
    <property type="term" value="P:SOS response"/>
    <property type="evidence" value="ECO:0007669"/>
    <property type="project" value="UniProtKB-UniRule"/>
</dbReference>
<dbReference type="Pfam" id="PF02151">
    <property type="entry name" value="UVR"/>
    <property type="match status" value="1"/>
</dbReference>
<feature type="short sequence motif" description="Beta-hairpin" evidence="13">
    <location>
        <begin position="90"/>
        <end position="113"/>
    </location>
</feature>
<dbReference type="InterPro" id="IPR036876">
    <property type="entry name" value="UVR_dom_sf"/>
</dbReference>
<dbReference type="InterPro" id="IPR041471">
    <property type="entry name" value="UvrB_inter"/>
</dbReference>
<protein>
    <recommendedName>
        <fullName evidence="12 13">UvrABC system protein B</fullName>
        <shortName evidence="13">Protein UvrB</shortName>
    </recommendedName>
    <alternativeName>
        <fullName evidence="13">Excinuclease ABC subunit B</fullName>
    </alternativeName>
</protein>
<comment type="subunit">
    <text evidence="11 13 14">Forms a heterotetramer with UvrA during the search for lesions. Interacts with UvrC in an incision complex.</text>
</comment>
<feature type="domain" description="Helicase ATP-binding" evidence="17">
    <location>
        <begin position="24"/>
        <end position="181"/>
    </location>
</feature>
<dbReference type="InterPro" id="IPR006935">
    <property type="entry name" value="Helicase/UvrB_N"/>
</dbReference>
<dbReference type="Pfam" id="PF17757">
    <property type="entry name" value="UvrB_inter"/>
    <property type="match status" value="1"/>
</dbReference>
<dbReference type="GO" id="GO:0005524">
    <property type="term" value="F:ATP binding"/>
    <property type="evidence" value="ECO:0007669"/>
    <property type="project" value="UniProtKB-UniRule"/>
</dbReference>
<feature type="binding site" evidence="13">
    <location>
        <begin position="37"/>
        <end position="44"/>
    </location>
    <ligand>
        <name>ATP</name>
        <dbReference type="ChEBI" id="CHEBI:30616"/>
    </ligand>
</feature>
<name>A0A5B9QCZ4_9BACT</name>
<evidence type="ECO:0000256" key="13">
    <source>
        <dbReference type="HAMAP-Rule" id="MF_00204"/>
    </source>
</evidence>
<evidence type="ECO:0000256" key="3">
    <source>
        <dbReference type="ARBA" id="ARBA00022490"/>
    </source>
</evidence>
<dbReference type="InterPro" id="IPR027417">
    <property type="entry name" value="P-loop_NTPase"/>
</dbReference>
<keyword evidence="8 13" id="KW-0267">Excision nuclease</keyword>
<sequence>MQFELESPFKPAGDQPAAIRQLVAGLTSEQREQVLMGVTGSGKTFTMANVIQEVQRPALVLSHNKTLAAQLYSEFKEFFPRNAVSYFVSYYDYYQPEAYIPQRDIYIEKDASINEEIDRMRLATTSSLVSRRDVIVIASVSCIYGLGSPEDYKEMMVGLQVGGTLDRDDVLTKLIDIQYERNDTDPSRGKFRVRGDCVEIWPSYEEFSYRIEFWGDEIERLSIIDPTTGETIDSLQEVFIYPAKHFVLPEERIHNAVDNIRQELRDRLELFRSQGKLLEAQRLNARTRFDVEMMLEMGYCPGVENYSRHLSGRAAGEPPFTLFDFFPDDFLLFIDESHATVSQIGAMYAGDQSRKTTLVEHGFRLPSAMDNRPLKFNEFQERYKDVVYVSATPAKYELERTGGEVVEQVVRPTGLLDPEIEVIPARGQVPHLLEQIRARAAANERVLVTTLTKRMAEDLATYFSDEGILCKWLHSELDAFERVELLRDLRQGRFEALVGINLLREGLDLPEVSLVAILDADKEGFLRSETSLMQTIGRAARNVNAKVILYGDKVTNSMQKAIDETARRRKLQEAYNMKHGITPETVRKAIHRGIEATAAAHAQANAAVGRTEETKYITEEYIAELETEMLAAADALEFERAAAIRDRIEKMQDAIGEPVDSIKDKAEGKGHRGKRGKKAASGKVPRPKRGV</sequence>
<dbReference type="Pfam" id="PF04851">
    <property type="entry name" value="ResIII"/>
    <property type="match status" value="1"/>
</dbReference>
<evidence type="ECO:0000256" key="12">
    <source>
        <dbReference type="ARBA" id="ARBA00029504"/>
    </source>
</evidence>
<evidence type="ECO:0000313" key="20">
    <source>
        <dbReference type="Proteomes" id="UP000323917"/>
    </source>
</evidence>
<organism evidence="19 20">
    <name type="scientific">Bythopirellula goksoeyrii</name>
    <dbReference type="NCBI Taxonomy" id="1400387"/>
    <lineage>
        <taxon>Bacteria</taxon>
        <taxon>Pseudomonadati</taxon>
        <taxon>Planctomycetota</taxon>
        <taxon>Planctomycetia</taxon>
        <taxon>Pirellulales</taxon>
        <taxon>Lacipirellulaceae</taxon>
        <taxon>Bythopirellula</taxon>
    </lineage>
</organism>
<dbReference type="AlphaFoldDB" id="A0A5B9QCZ4"/>
<evidence type="ECO:0000256" key="7">
    <source>
        <dbReference type="ARBA" id="ARBA00022840"/>
    </source>
</evidence>
<keyword evidence="7 13" id="KW-0067">ATP-binding</keyword>
<dbReference type="InterPro" id="IPR001943">
    <property type="entry name" value="UVR_dom"/>
</dbReference>
<dbReference type="SUPFAM" id="SSF52540">
    <property type="entry name" value="P-loop containing nucleoside triphosphate hydrolases"/>
    <property type="match status" value="2"/>
</dbReference>
<dbReference type="OrthoDB" id="9806651at2"/>
<dbReference type="PANTHER" id="PTHR24029:SF0">
    <property type="entry name" value="UVRABC SYSTEM PROTEIN B"/>
    <property type="match status" value="1"/>
</dbReference>
<comment type="function">
    <text evidence="13">The UvrABC repair system catalyzes the recognition and processing of DNA lesions. A damage recognition complex composed of 2 UvrA and 2 UvrB subunits scans DNA for abnormalities. Upon binding of the UvrA(2)B(2) complex to a putative damaged site, the DNA wraps around one UvrB monomer. DNA wrap is dependent on ATP binding by UvrB and probably causes local melting of the DNA helix, facilitating insertion of UvrB beta-hairpin between the DNA strands. Then UvrB probes one DNA strand for the presence of a lesion. If a lesion is found the UvrA subunits dissociate and the UvrB-DNA preincision complex is formed. This complex is subsequently bound by UvrC and the second UvrB is released. If no lesion is found, the DNA wraps around the other UvrB subunit that will check the other stand for damage.</text>
</comment>
<evidence type="ECO:0000256" key="2">
    <source>
        <dbReference type="ARBA" id="ARBA00008533"/>
    </source>
</evidence>
<feature type="compositionally biased region" description="Basic residues" evidence="15">
    <location>
        <begin position="671"/>
        <end position="691"/>
    </location>
</feature>
<dbReference type="PROSITE" id="PS51192">
    <property type="entry name" value="HELICASE_ATP_BIND_1"/>
    <property type="match status" value="1"/>
</dbReference>
<keyword evidence="4 13" id="KW-0547">Nucleotide-binding</keyword>
<dbReference type="Gene3D" id="4.10.860.10">
    <property type="entry name" value="UVR domain"/>
    <property type="match status" value="1"/>
</dbReference>
<keyword evidence="9 13" id="KW-0234">DNA repair</keyword>
<dbReference type="GO" id="GO:0003677">
    <property type="term" value="F:DNA binding"/>
    <property type="evidence" value="ECO:0007669"/>
    <property type="project" value="UniProtKB-UniRule"/>
</dbReference>
<dbReference type="Proteomes" id="UP000323917">
    <property type="component" value="Chromosome"/>
</dbReference>
<reference evidence="19 20" key="1">
    <citation type="submission" date="2019-08" db="EMBL/GenBank/DDBJ databases">
        <title>Deep-cultivation of Planctomycetes and their phenomic and genomic characterization uncovers novel biology.</title>
        <authorList>
            <person name="Wiegand S."/>
            <person name="Jogler M."/>
            <person name="Boedeker C."/>
            <person name="Pinto D."/>
            <person name="Vollmers J."/>
            <person name="Rivas-Marin E."/>
            <person name="Kohn T."/>
            <person name="Peeters S.H."/>
            <person name="Heuer A."/>
            <person name="Rast P."/>
            <person name="Oberbeckmann S."/>
            <person name="Bunk B."/>
            <person name="Jeske O."/>
            <person name="Meyerdierks A."/>
            <person name="Storesund J.E."/>
            <person name="Kallscheuer N."/>
            <person name="Luecker S."/>
            <person name="Lage O.M."/>
            <person name="Pohl T."/>
            <person name="Merkel B.J."/>
            <person name="Hornburger P."/>
            <person name="Mueller R.-W."/>
            <person name="Bruemmer F."/>
            <person name="Labrenz M."/>
            <person name="Spormann A.M."/>
            <person name="Op den Camp H."/>
            <person name="Overmann J."/>
            <person name="Amann R."/>
            <person name="Jetten M.S.M."/>
            <person name="Mascher T."/>
            <person name="Medema M.H."/>
            <person name="Devos D.P."/>
            <person name="Kaster A.-K."/>
            <person name="Ovreas L."/>
            <person name="Rohde M."/>
            <person name="Galperin M.Y."/>
            <person name="Jogler C."/>
        </authorList>
    </citation>
    <scope>NUCLEOTIDE SEQUENCE [LARGE SCALE GENOMIC DNA]</scope>
    <source>
        <strain evidence="19 20">Pr1d</strain>
    </source>
</reference>
<dbReference type="InterPro" id="IPR014001">
    <property type="entry name" value="Helicase_ATP-bd"/>
</dbReference>
<dbReference type="Pfam" id="PF12344">
    <property type="entry name" value="UvrB"/>
    <property type="match status" value="1"/>
</dbReference>
<comment type="subcellular location">
    <subcellularLocation>
        <location evidence="1 13 14">Cytoplasm</location>
    </subcellularLocation>
</comment>
<dbReference type="GO" id="GO:0009381">
    <property type="term" value="F:excinuclease ABC activity"/>
    <property type="evidence" value="ECO:0007669"/>
    <property type="project" value="UniProtKB-UniRule"/>
</dbReference>
<dbReference type="GO" id="GO:0009380">
    <property type="term" value="C:excinuclease repair complex"/>
    <property type="evidence" value="ECO:0007669"/>
    <property type="project" value="InterPro"/>
</dbReference>
<dbReference type="HAMAP" id="MF_00204">
    <property type="entry name" value="UvrB"/>
    <property type="match status" value="1"/>
</dbReference>
<dbReference type="SUPFAM" id="SSF46600">
    <property type="entry name" value="C-terminal UvrC-binding domain of UvrB"/>
    <property type="match status" value="1"/>
</dbReference>
<accession>A0A5B9QCZ4</accession>
<keyword evidence="6 13" id="KW-0228">DNA excision</keyword>
<evidence type="ECO:0000256" key="6">
    <source>
        <dbReference type="ARBA" id="ARBA00022769"/>
    </source>
</evidence>
<comment type="domain">
    <text evidence="13">The beta-hairpin motif is involved in DNA binding.</text>
</comment>
<dbReference type="RefSeq" id="WP_148075133.1">
    <property type="nucleotide sequence ID" value="NZ_CP042913.1"/>
</dbReference>
<evidence type="ECO:0000259" key="16">
    <source>
        <dbReference type="PROSITE" id="PS50151"/>
    </source>
</evidence>
<evidence type="ECO:0000256" key="10">
    <source>
        <dbReference type="ARBA" id="ARBA00023236"/>
    </source>
</evidence>
<dbReference type="GO" id="GO:0005737">
    <property type="term" value="C:cytoplasm"/>
    <property type="evidence" value="ECO:0007669"/>
    <property type="project" value="UniProtKB-SubCell"/>
</dbReference>
<keyword evidence="10 13" id="KW-0742">SOS response</keyword>
<dbReference type="SMART" id="SM00490">
    <property type="entry name" value="HELICc"/>
    <property type="match status" value="1"/>
</dbReference>
<dbReference type="KEGG" id="bgok:Pr1d_41640"/>
<dbReference type="NCBIfam" id="TIGR00631">
    <property type="entry name" value="uvrb"/>
    <property type="match status" value="1"/>
</dbReference>
<evidence type="ECO:0000256" key="8">
    <source>
        <dbReference type="ARBA" id="ARBA00022881"/>
    </source>
</evidence>
<evidence type="ECO:0000256" key="5">
    <source>
        <dbReference type="ARBA" id="ARBA00022763"/>
    </source>
</evidence>
<dbReference type="Gene3D" id="6.10.140.240">
    <property type="match status" value="1"/>
</dbReference>
<dbReference type="PANTHER" id="PTHR24029">
    <property type="entry name" value="UVRABC SYSTEM PROTEIN B"/>
    <property type="match status" value="1"/>
</dbReference>
<dbReference type="InterPro" id="IPR001650">
    <property type="entry name" value="Helicase_C-like"/>
</dbReference>
<dbReference type="InterPro" id="IPR004807">
    <property type="entry name" value="UvrB"/>
</dbReference>
<evidence type="ECO:0000259" key="17">
    <source>
        <dbReference type="PROSITE" id="PS51192"/>
    </source>
</evidence>
<dbReference type="GO" id="GO:0006289">
    <property type="term" value="P:nucleotide-excision repair"/>
    <property type="evidence" value="ECO:0007669"/>
    <property type="project" value="UniProtKB-UniRule"/>
</dbReference>
<evidence type="ECO:0000256" key="1">
    <source>
        <dbReference type="ARBA" id="ARBA00004496"/>
    </source>
</evidence>
<evidence type="ECO:0000256" key="14">
    <source>
        <dbReference type="RuleBase" id="RU003587"/>
    </source>
</evidence>
<dbReference type="SMART" id="SM00487">
    <property type="entry name" value="DEXDc"/>
    <property type="match status" value="1"/>
</dbReference>
<feature type="domain" description="UVR" evidence="16">
    <location>
        <begin position="619"/>
        <end position="654"/>
    </location>
</feature>
<dbReference type="NCBIfam" id="NF003673">
    <property type="entry name" value="PRK05298.1"/>
    <property type="match status" value="1"/>
</dbReference>
<dbReference type="EMBL" id="CP042913">
    <property type="protein sequence ID" value="QEG36828.1"/>
    <property type="molecule type" value="Genomic_DNA"/>
</dbReference>
<feature type="domain" description="Helicase C-terminal" evidence="18">
    <location>
        <begin position="428"/>
        <end position="590"/>
    </location>
</feature>
<dbReference type="InterPro" id="IPR024759">
    <property type="entry name" value="UvrB_YAD/RRR_dom"/>
</dbReference>
<dbReference type="Pfam" id="PF00271">
    <property type="entry name" value="Helicase_C"/>
    <property type="match status" value="1"/>
</dbReference>